<evidence type="ECO:0000256" key="1">
    <source>
        <dbReference type="ARBA" id="ARBA00009986"/>
    </source>
</evidence>
<gene>
    <name evidence="8" type="ORF">IAC56_04260</name>
</gene>
<keyword evidence="2 6" id="KW-0560">Oxidoreductase</keyword>
<feature type="active site" evidence="5">
    <location>
        <position position="246"/>
    </location>
</feature>
<dbReference type="InterPro" id="IPR016160">
    <property type="entry name" value="Ald_DH_CS_CYS"/>
</dbReference>
<dbReference type="InterPro" id="IPR016162">
    <property type="entry name" value="Ald_DH_N"/>
</dbReference>
<evidence type="ECO:0000313" key="9">
    <source>
        <dbReference type="Proteomes" id="UP000824083"/>
    </source>
</evidence>
<dbReference type="FunFam" id="3.40.605.10:FF:000007">
    <property type="entry name" value="NAD/NADP-dependent betaine aldehyde dehydrogenase"/>
    <property type="match status" value="1"/>
</dbReference>
<dbReference type="PANTHER" id="PTHR42804:SF1">
    <property type="entry name" value="ALDEHYDE DEHYDROGENASE-RELATED"/>
    <property type="match status" value="1"/>
</dbReference>
<dbReference type="InterPro" id="IPR015590">
    <property type="entry name" value="Aldehyde_DH_dom"/>
</dbReference>
<evidence type="ECO:0000256" key="4">
    <source>
        <dbReference type="ARBA" id="ARBA00049194"/>
    </source>
</evidence>
<feature type="domain" description="Aldehyde dehydrogenase" evidence="7">
    <location>
        <begin position="14"/>
        <end position="468"/>
    </location>
</feature>
<dbReference type="FunFam" id="3.40.605.10:FF:000026">
    <property type="entry name" value="Aldehyde dehydrogenase, putative"/>
    <property type="match status" value="1"/>
</dbReference>
<evidence type="ECO:0000256" key="2">
    <source>
        <dbReference type="ARBA" id="ARBA00023002"/>
    </source>
</evidence>
<dbReference type="InterPro" id="IPR016163">
    <property type="entry name" value="Ald_DH_C"/>
</dbReference>
<reference evidence="8" key="1">
    <citation type="submission" date="2020-10" db="EMBL/GenBank/DDBJ databases">
        <authorList>
            <person name="Gilroy R."/>
        </authorList>
    </citation>
    <scope>NUCLEOTIDE SEQUENCE</scope>
    <source>
        <strain evidence="8">7463</strain>
    </source>
</reference>
<evidence type="ECO:0000313" key="8">
    <source>
        <dbReference type="EMBL" id="HIU37466.1"/>
    </source>
</evidence>
<comment type="similarity">
    <text evidence="1 6">Belongs to the aldehyde dehydrogenase family.</text>
</comment>
<dbReference type="PANTHER" id="PTHR42804">
    <property type="entry name" value="ALDEHYDE DEHYDROGENASE"/>
    <property type="match status" value="1"/>
</dbReference>
<sequence>MAYNFEKIYINGQWQDSLSGQFIDVENPATLEHFARVPEGNEEDIDLAVRAAHNAFETWSKTELSERVGLMKRMLEIFESYKDKIIELEVKELGAPVSFSVQSHCVYQFTRTRSYIECSTQLPLEENLALSTVYREPIGVVACITPWNYPLGQVVQKVIPAILMGNTVVLKPSQHTPLTAYLLMDAFDQAGFPAGVINMVTGKGSAVGDALASHPLVDMVSFTGSTKVGSKLSQRALESIKRISLELGGKSPFIWLPGADYDKAVGKLFDSIFLNSGQTCTAFSRLLVPEADKEMIEKLLLKHLPDYPVGDPTDPSVKIGPVSSKAQFEKITSYVKLGLEEGATMLAGEVPTDCSNGYYIKPVIFTNVKNSMRIAREEIFGPVLCVITYKDVDEAISIANDTLYGLNAAVFGNKTQAMEVAKRIKAGNVYINDAPRDVTAPFGGYKQSGIGREGGYAGLLEFTQPKAIFDHSTF</sequence>
<dbReference type="CDD" id="cd07138">
    <property type="entry name" value="ALDH_CddD_SSP0762"/>
    <property type="match status" value="1"/>
</dbReference>
<comment type="catalytic activity">
    <reaction evidence="4">
        <text>an aldehyde + NAD(+) + H2O = a carboxylate + NADH + 2 H(+)</text>
        <dbReference type="Rhea" id="RHEA:16185"/>
        <dbReference type="ChEBI" id="CHEBI:15377"/>
        <dbReference type="ChEBI" id="CHEBI:15378"/>
        <dbReference type="ChEBI" id="CHEBI:17478"/>
        <dbReference type="ChEBI" id="CHEBI:29067"/>
        <dbReference type="ChEBI" id="CHEBI:57540"/>
        <dbReference type="ChEBI" id="CHEBI:57945"/>
        <dbReference type="EC" id="1.2.1.3"/>
    </reaction>
</comment>
<dbReference type="Proteomes" id="UP000824083">
    <property type="component" value="Unassembled WGS sequence"/>
</dbReference>
<dbReference type="InterPro" id="IPR029510">
    <property type="entry name" value="Ald_DH_CS_GLU"/>
</dbReference>
<organism evidence="8 9">
    <name type="scientific">Candidatus Aphodousia faecigallinarum</name>
    <dbReference type="NCBI Taxonomy" id="2840677"/>
    <lineage>
        <taxon>Bacteria</taxon>
        <taxon>Pseudomonadati</taxon>
        <taxon>Pseudomonadota</taxon>
        <taxon>Betaproteobacteria</taxon>
        <taxon>Burkholderiales</taxon>
        <taxon>Sutterellaceae</taxon>
        <taxon>Sutterellaceae incertae sedis</taxon>
        <taxon>Candidatus Aphodousia</taxon>
    </lineage>
</organism>
<name>A0A9D1LG32_9BURK</name>
<dbReference type="PROSITE" id="PS00070">
    <property type="entry name" value="ALDEHYDE_DEHYDR_CYS"/>
    <property type="match status" value="1"/>
</dbReference>
<evidence type="ECO:0000259" key="7">
    <source>
        <dbReference type="Pfam" id="PF00171"/>
    </source>
</evidence>
<proteinExistence type="inferred from homology"/>
<accession>A0A9D1LG32</accession>
<reference evidence="8" key="2">
    <citation type="journal article" date="2021" name="PeerJ">
        <title>Extensive microbial diversity within the chicken gut microbiome revealed by metagenomics and culture.</title>
        <authorList>
            <person name="Gilroy R."/>
            <person name="Ravi A."/>
            <person name="Getino M."/>
            <person name="Pursley I."/>
            <person name="Horton D.L."/>
            <person name="Alikhan N.F."/>
            <person name="Baker D."/>
            <person name="Gharbi K."/>
            <person name="Hall N."/>
            <person name="Watson M."/>
            <person name="Adriaenssens E.M."/>
            <person name="Foster-Nyarko E."/>
            <person name="Jarju S."/>
            <person name="Secka A."/>
            <person name="Antonio M."/>
            <person name="Oren A."/>
            <person name="Chaudhuri R.R."/>
            <person name="La Ragione R."/>
            <person name="Hildebrand F."/>
            <person name="Pallen M.J."/>
        </authorList>
    </citation>
    <scope>NUCLEOTIDE SEQUENCE</scope>
    <source>
        <strain evidence="8">7463</strain>
    </source>
</reference>
<dbReference type="SUPFAM" id="SSF53720">
    <property type="entry name" value="ALDH-like"/>
    <property type="match status" value="1"/>
</dbReference>
<dbReference type="FunFam" id="3.40.309.10:FF:000012">
    <property type="entry name" value="Betaine aldehyde dehydrogenase"/>
    <property type="match status" value="1"/>
</dbReference>
<dbReference type="Pfam" id="PF00171">
    <property type="entry name" value="Aldedh"/>
    <property type="match status" value="1"/>
</dbReference>
<evidence type="ECO:0000256" key="5">
    <source>
        <dbReference type="PROSITE-ProRule" id="PRU10007"/>
    </source>
</evidence>
<dbReference type="AlphaFoldDB" id="A0A9D1LG32"/>
<evidence type="ECO:0000256" key="6">
    <source>
        <dbReference type="RuleBase" id="RU003345"/>
    </source>
</evidence>
<comment type="caution">
    <text evidence="8">The sequence shown here is derived from an EMBL/GenBank/DDBJ whole genome shotgun (WGS) entry which is preliminary data.</text>
</comment>
<dbReference type="PROSITE" id="PS00687">
    <property type="entry name" value="ALDEHYDE_DEHYDR_GLU"/>
    <property type="match status" value="1"/>
</dbReference>
<dbReference type="GO" id="GO:0004029">
    <property type="term" value="F:aldehyde dehydrogenase (NAD+) activity"/>
    <property type="evidence" value="ECO:0007669"/>
    <property type="project" value="UniProtKB-EC"/>
</dbReference>
<protein>
    <recommendedName>
        <fullName evidence="3">aldehyde dehydrogenase (NAD(+))</fullName>
        <ecNumber evidence="3">1.2.1.3</ecNumber>
    </recommendedName>
</protein>
<dbReference type="EMBL" id="DVMY01000070">
    <property type="protein sequence ID" value="HIU37466.1"/>
    <property type="molecule type" value="Genomic_DNA"/>
</dbReference>
<dbReference type="Gene3D" id="3.40.309.10">
    <property type="entry name" value="Aldehyde Dehydrogenase, Chain A, domain 2"/>
    <property type="match status" value="1"/>
</dbReference>
<dbReference type="Gene3D" id="3.40.605.10">
    <property type="entry name" value="Aldehyde Dehydrogenase, Chain A, domain 1"/>
    <property type="match status" value="1"/>
</dbReference>
<evidence type="ECO:0000256" key="3">
    <source>
        <dbReference type="ARBA" id="ARBA00024226"/>
    </source>
</evidence>
<dbReference type="InterPro" id="IPR016161">
    <property type="entry name" value="Ald_DH/histidinol_DH"/>
</dbReference>
<dbReference type="EC" id="1.2.1.3" evidence="3"/>